<name>A0A3G2YTU6_9VIRU</name>
<accession>A0A3G2YTU6</accession>
<feature type="compositionally biased region" description="Low complexity" evidence="1">
    <location>
        <begin position="62"/>
        <end position="75"/>
    </location>
</feature>
<evidence type="ECO:0000256" key="1">
    <source>
        <dbReference type="SAM" id="MobiDB-lite"/>
    </source>
</evidence>
<feature type="region of interest" description="Disordered" evidence="1">
    <location>
        <begin position="35"/>
        <end position="83"/>
    </location>
</feature>
<sequence>MRSSEKTSTQLQSEAKNYQTTRDLSWLWDQLDAVKQPGQSKTSTNQHSLLHTWMDSDASEQNTNQSSSTTCHSNTYQEKHKFTSQIESETDKYTAAMVLHQSQQESKKYSQPMWRFSDQSQKLKDGSTISESQTSEFSQSPILFQLQQSKKNKIY</sequence>
<keyword evidence="3" id="KW-1185">Reference proteome</keyword>
<dbReference type="EMBL" id="MK012475">
    <property type="protein sequence ID" value="AYP28806.1"/>
    <property type="molecule type" value="Genomic_DNA"/>
</dbReference>
<feature type="compositionally biased region" description="Polar residues" evidence="1">
    <location>
        <begin position="37"/>
        <end position="49"/>
    </location>
</feature>
<evidence type="ECO:0000313" key="3">
    <source>
        <dbReference type="Proteomes" id="UP000287834"/>
    </source>
</evidence>
<evidence type="ECO:0000313" key="2">
    <source>
        <dbReference type="EMBL" id="AYP28806.1"/>
    </source>
</evidence>
<proteinExistence type="predicted"/>
<protein>
    <submittedName>
        <fullName evidence="2">Uncharacterized protein</fullName>
    </submittedName>
</protein>
<dbReference type="Proteomes" id="UP000287834">
    <property type="component" value="Segment"/>
</dbReference>
<organism evidence="2 3">
    <name type="scientific">Circoviridae sp</name>
    <dbReference type="NCBI Taxonomy" id="1954248"/>
    <lineage>
        <taxon>Viruses</taxon>
        <taxon>Monodnaviria</taxon>
        <taxon>Shotokuvirae</taxon>
        <taxon>Cressdnaviricota</taxon>
        <taxon>Arfiviricetes</taxon>
        <taxon>Rohanvirales</taxon>
        <taxon>Nenyaviridae</taxon>
        <taxon>Galvornvirus</taxon>
        <taxon>Galvornvirus isengard</taxon>
    </lineage>
</organism>
<reference evidence="2 3" key="1">
    <citation type="submission" date="2018-10" db="EMBL/GenBank/DDBJ databases">
        <title>Uncovering a Universe of Circular DNA Viruses in Animal Metagenomes.</title>
        <authorList>
            <person name="Tisza M."/>
            <person name="Buck C."/>
            <person name="Pastrana D."/>
            <person name="Welch N."/>
            <person name="Peretti A."/>
        </authorList>
    </citation>
    <scope>NUCLEOTIDE SEQUENCE [LARGE SCALE GENOMIC DNA]</scope>
    <source>
        <strain evidence="2">Ctcc28</strain>
    </source>
</reference>